<gene>
    <name evidence="3" type="ORF">F5Z01DRAFT_247188</name>
</gene>
<keyword evidence="4" id="KW-1185">Reference proteome</keyword>
<feature type="compositionally biased region" description="Low complexity" evidence="1">
    <location>
        <begin position="390"/>
        <end position="405"/>
    </location>
</feature>
<dbReference type="GeneID" id="70289364"/>
<feature type="region of interest" description="Disordered" evidence="1">
    <location>
        <begin position="21"/>
        <end position="148"/>
    </location>
</feature>
<evidence type="ECO:0000259" key="2">
    <source>
        <dbReference type="Pfam" id="PF10180"/>
    </source>
</evidence>
<dbReference type="GO" id="GO:0000502">
    <property type="term" value="C:proteasome complex"/>
    <property type="evidence" value="ECO:0007669"/>
    <property type="project" value="UniProtKB-KW"/>
</dbReference>
<dbReference type="OrthoDB" id="10261563at2759"/>
<feature type="compositionally biased region" description="Polar residues" evidence="1">
    <location>
        <begin position="81"/>
        <end position="95"/>
    </location>
</feature>
<sequence>MAFADSAQRVPAWKRLGLALKQSGNSSPTGAPASEPAYGSSALVGHPGGSTGHKRKGEAPPSSHGDGSSPLKKARRDEKSTSSIIQNAATPSSTNKPKKSVKFGDTPSKNDATDKQQTPSKKSKPDTPKKSKGPAKKSKTPPTTDVKPALEYLRQWKTSRESWKFNKNHQSTLIKHIFEPNVIPISDIDTLVEYLSDLKGFVRTRLRETAMEVQMQDVADGSAGFGEDVMDVDDKQETYDAILADIFRRKREQSGKRKYYNEAQFVSENQDGEVIMRRLVKRMRAEMIIDELSDDGEATDSTSTTASSSKTVTNSDTNATVTTSSEKEQQEAPKKLAETTSRRRRKLRTMQDDSSSSDSSSEEESDGSSSDSSSDDSDSDDEDARPGDNGETSSSSSSSSSSSEGEGADSDSDDSDEEL</sequence>
<evidence type="ECO:0000313" key="3">
    <source>
        <dbReference type="EMBL" id="KAG9252060.1"/>
    </source>
</evidence>
<feature type="region of interest" description="Disordered" evidence="1">
    <location>
        <begin position="294"/>
        <end position="419"/>
    </location>
</feature>
<name>A0A9P8CMI6_9HYPO</name>
<feature type="compositionally biased region" description="Low complexity" evidence="1">
    <location>
        <begin position="299"/>
        <end position="315"/>
    </location>
</feature>
<reference evidence="3" key="1">
    <citation type="journal article" date="2021" name="IMA Fungus">
        <title>Genomic characterization of three marine fungi, including Emericellopsis atlantica sp. nov. with signatures of a generalist lifestyle and marine biomass degradation.</title>
        <authorList>
            <person name="Hagestad O.C."/>
            <person name="Hou L."/>
            <person name="Andersen J.H."/>
            <person name="Hansen E.H."/>
            <person name="Altermark B."/>
            <person name="Li C."/>
            <person name="Kuhnert E."/>
            <person name="Cox R.J."/>
            <person name="Crous P.W."/>
            <person name="Spatafora J.W."/>
            <person name="Lail K."/>
            <person name="Amirebrahimi M."/>
            <person name="Lipzen A."/>
            <person name="Pangilinan J."/>
            <person name="Andreopoulos W."/>
            <person name="Hayes R.D."/>
            <person name="Ng V."/>
            <person name="Grigoriev I.V."/>
            <person name="Jackson S.A."/>
            <person name="Sutton T.D.S."/>
            <person name="Dobson A.D.W."/>
            <person name="Rama T."/>
        </authorList>
    </citation>
    <scope>NUCLEOTIDE SEQUENCE</scope>
    <source>
        <strain evidence="3">TS7</strain>
    </source>
</reference>
<dbReference type="AlphaFoldDB" id="A0A9P8CMI6"/>
<protein>
    <submittedName>
        <fullName evidence="3">Proteasome subunit alpha type 6</fullName>
    </submittedName>
</protein>
<dbReference type="RefSeq" id="XP_046115984.1">
    <property type="nucleotide sequence ID" value="XM_046258461.1"/>
</dbReference>
<feature type="compositionally biased region" description="Acidic residues" evidence="1">
    <location>
        <begin position="406"/>
        <end position="419"/>
    </location>
</feature>
<dbReference type="Proteomes" id="UP000887229">
    <property type="component" value="Unassembled WGS sequence"/>
</dbReference>
<feature type="compositionally biased region" description="Basic and acidic residues" evidence="1">
    <location>
        <begin position="325"/>
        <end position="341"/>
    </location>
</feature>
<dbReference type="PANTHER" id="PTHR22306:SF2">
    <property type="entry name" value="CHROMOSOME 7 OPEN READING FRAME 50"/>
    <property type="match status" value="1"/>
</dbReference>
<organism evidence="3 4">
    <name type="scientific">Emericellopsis atlantica</name>
    <dbReference type="NCBI Taxonomy" id="2614577"/>
    <lineage>
        <taxon>Eukaryota</taxon>
        <taxon>Fungi</taxon>
        <taxon>Dikarya</taxon>
        <taxon>Ascomycota</taxon>
        <taxon>Pezizomycotina</taxon>
        <taxon>Sordariomycetes</taxon>
        <taxon>Hypocreomycetidae</taxon>
        <taxon>Hypocreales</taxon>
        <taxon>Bionectriaceae</taxon>
        <taxon>Emericellopsis</taxon>
    </lineage>
</organism>
<comment type="caution">
    <text evidence="3">The sequence shown here is derived from an EMBL/GenBank/DDBJ whole genome shotgun (WGS) entry which is preliminary data.</text>
</comment>
<dbReference type="EMBL" id="MU251264">
    <property type="protein sequence ID" value="KAG9252060.1"/>
    <property type="molecule type" value="Genomic_DNA"/>
</dbReference>
<feature type="domain" description="WKF" evidence="2">
    <location>
        <begin position="151"/>
        <end position="213"/>
    </location>
</feature>
<feature type="compositionally biased region" description="Basic residues" evidence="1">
    <location>
        <begin position="130"/>
        <end position="139"/>
    </location>
</feature>
<dbReference type="Pfam" id="PF10180">
    <property type="entry name" value="WKF"/>
    <property type="match status" value="1"/>
</dbReference>
<accession>A0A9P8CMI6</accession>
<proteinExistence type="predicted"/>
<dbReference type="PANTHER" id="PTHR22306">
    <property type="entry name" value="CHROMOSOME 7 OPEN READING FRAME 50"/>
    <property type="match status" value="1"/>
</dbReference>
<feature type="compositionally biased region" description="Acidic residues" evidence="1">
    <location>
        <begin position="373"/>
        <end position="383"/>
    </location>
</feature>
<dbReference type="InterPro" id="IPR019327">
    <property type="entry name" value="WKF"/>
</dbReference>
<evidence type="ECO:0000256" key="1">
    <source>
        <dbReference type="SAM" id="MobiDB-lite"/>
    </source>
</evidence>
<evidence type="ECO:0000313" key="4">
    <source>
        <dbReference type="Proteomes" id="UP000887229"/>
    </source>
</evidence>
<keyword evidence="3" id="KW-0647">Proteasome</keyword>